<feature type="non-terminal residue" evidence="2">
    <location>
        <position position="1"/>
    </location>
</feature>
<dbReference type="AlphaFoldDB" id="Q4RDP1"/>
<dbReference type="GO" id="GO:0003676">
    <property type="term" value="F:nucleic acid binding"/>
    <property type="evidence" value="ECO:0007669"/>
    <property type="project" value="InterPro"/>
</dbReference>
<comment type="caution">
    <text evidence="2">The sequence shown here is derived from an EMBL/GenBank/DDBJ whole genome shotgun (WGS) entry which is preliminary data.</text>
</comment>
<dbReference type="InterPro" id="IPR030559">
    <property type="entry name" value="PolZ_Rev3"/>
</dbReference>
<accession>Q4RDP1</accession>
<feature type="non-terminal residue" evidence="2">
    <location>
        <position position="81"/>
    </location>
</feature>
<dbReference type="GO" id="GO:0003887">
    <property type="term" value="F:DNA-directed DNA polymerase activity"/>
    <property type="evidence" value="ECO:0007669"/>
    <property type="project" value="TreeGrafter"/>
</dbReference>
<dbReference type="PANTHER" id="PTHR45812">
    <property type="entry name" value="DNA POLYMERASE ZETA CATALYTIC SUBUNIT"/>
    <property type="match status" value="1"/>
</dbReference>
<dbReference type="EMBL" id="CAAE01016076">
    <property type="protein sequence ID" value="CAG13491.1"/>
    <property type="molecule type" value="Genomic_DNA"/>
</dbReference>
<proteinExistence type="predicted"/>
<sequence length="81" mass="9187">RFDPDILVGYEVQMRSWGYLLQRAAELGVDLCQQLSRVPGDSVANRFAADQDEYGADTMTEIHIVGRITLNLWRVMKTQAS</sequence>
<evidence type="ECO:0000259" key="1">
    <source>
        <dbReference type="Pfam" id="PF03104"/>
    </source>
</evidence>
<dbReference type="GO" id="GO:0000724">
    <property type="term" value="P:double-strand break repair via homologous recombination"/>
    <property type="evidence" value="ECO:0007669"/>
    <property type="project" value="TreeGrafter"/>
</dbReference>
<gene>
    <name evidence="2" type="ORF">GSTENG00037149001</name>
</gene>
<dbReference type="InterPro" id="IPR036397">
    <property type="entry name" value="RNaseH_sf"/>
</dbReference>
<dbReference type="SUPFAM" id="SSF53098">
    <property type="entry name" value="Ribonuclease H-like"/>
    <property type="match status" value="1"/>
</dbReference>
<evidence type="ECO:0000313" key="2">
    <source>
        <dbReference type="EMBL" id="CAG13491.1"/>
    </source>
</evidence>
<dbReference type="GO" id="GO:0016035">
    <property type="term" value="C:zeta DNA polymerase complex"/>
    <property type="evidence" value="ECO:0007669"/>
    <property type="project" value="InterPro"/>
</dbReference>
<dbReference type="Gene3D" id="3.30.420.10">
    <property type="entry name" value="Ribonuclease H-like superfamily/Ribonuclease H"/>
    <property type="match status" value="1"/>
</dbReference>
<dbReference type="InterPro" id="IPR012337">
    <property type="entry name" value="RNaseH-like_sf"/>
</dbReference>
<dbReference type="GO" id="GO:0042276">
    <property type="term" value="P:error-prone translesion synthesis"/>
    <property type="evidence" value="ECO:0007669"/>
    <property type="project" value="TreeGrafter"/>
</dbReference>
<protein>
    <submittedName>
        <fullName evidence="2">(spotted green pufferfish) hypothetical protein</fullName>
    </submittedName>
</protein>
<reference evidence="2" key="1">
    <citation type="journal article" date="2004" name="Nature">
        <title>Genome duplication in the teleost fish Tetraodon nigroviridis reveals the early vertebrate proto-karyotype.</title>
        <authorList>
            <person name="Jaillon O."/>
            <person name="Aury J.-M."/>
            <person name="Brunet F."/>
            <person name="Petit J.-L."/>
            <person name="Stange-Thomann N."/>
            <person name="Mauceli E."/>
            <person name="Bouneau L."/>
            <person name="Fischer C."/>
            <person name="Ozouf-Costaz C."/>
            <person name="Bernot A."/>
            <person name="Nicaud S."/>
            <person name="Jaffe D."/>
            <person name="Fisher S."/>
            <person name="Lutfalla G."/>
            <person name="Dossat C."/>
            <person name="Segurens B."/>
            <person name="Dasilva C."/>
            <person name="Salanoubat M."/>
            <person name="Levy M."/>
            <person name="Boudet N."/>
            <person name="Castellano S."/>
            <person name="Anthouard V."/>
            <person name="Jubin C."/>
            <person name="Castelli V."/>
            <person name="Katinka M."/>
            <person name="Vacherie B."/>
            <person name="Biemont C."/>
            <person name="Skalli Z."/>
            <person name="Cattolico L."/>
            <person name="Poulain J."/>
            <person name="De Berardinis V."/>
            <person name="Cruaud C."/>
            <person name="Duprat S."/>
            <person name="Brottier P."/>
            <person name="Coutanceau J.-P."/>
            <person name="Gouzy J."/>
            <person name="Parra G."/>
            <person name="Lardier G."/>
            <person name="Chapple C."/>
            <person name="McKernan K.J."/>
            <person name="McEwan P."/>
            <person name="Bosak S."/>
            <person name="Kellis M."/>
            <person name="Volff J.-N."/>
            <person name="Guigo R."/>
            <person name="Zody M.C."/>
            <person name="Mesirov J."/>
            <person name="Lindblad-Toh K."/>
            <person name="Birren B."/>
            <person name="Nusbaum C."/>
            <person name="Kahn D."/>
            <person name="Robinson-Rechavi M."/>
            <person name="Laudet V."/>
            <person name="Schachter V."/>
            <person name="Quetier F."/>
            <person name="Saurin W."/>
            <person name="Scarpelli C."/>
            <person name="Wincker P."/>
            <person name="Lander E.S."/>
            <person name="Weissenbach J."/>
            <person name="Roest Crollius H."/>
        </authorList>
    </citation>
    <scope>NUCLEOTIDE SEQUENCE [LARGE SCALE GENOMIC DNA]</scope>
</reference>
<dbReference type="InterPro" id="IPR006133">
    <property type="entry name" value="DNA-dir_DNA_pol_B_exonuc"/>
</dbReference>
<dbReference type="GO" id="GO:0005634">
    <property type="term" value="C:nucleus"/>
    <property type="evidence" value="ECO:0007669"/>
    <property type="project" value="TreeGrafter"/>
</dbReference>
<organism evidence="2">
    <name type="scientific">Tetraodon nigroviridis</name>
    <name type="common">Spotted green pufferfish</name>
    <name type="synonym">Chelonodon nigroviridis</name>
    <dbReference type="NCBI Taxonomy" id="99883"/>
    <lineage>
        <taxon>Eukaryota</taxon>
        <taxon>Metazoa</taxon>
        <taxon>Chordata</taxon>
        <taxon>Craniata</taxon>
        <taxon>Vertebrata</taxon>
        <taxon>Euteleostomi</taxon>
        <taxon>Actinopterygii</taxon>
        <taxon>Neopterygii</taxon>
        <taxon>Teleostei</taxon>
        <taxon>Neoteleostei</taxon>
        <taxon>Acanthomorphata</taxon>
        <taxon>Eupercaria</taxon>
        <taxon>Tetraodontiformes</taxon>
        <taxon>Tetradontoidea</taxon>
        <taxon>Tetraodontidae</taxon>
        <taxon>Tetraodon</taxon>
    </lineage>
</organism>
<dbReference type="PANTHER" id="PTHR45812:SF1">
    <property type="entry name" value="DNA POLYMERASE ZETA CATALYTIC SUBUNIT"/>
    <property type="match status" value="1"/>
</dbReference>
<reference evidence="2" key="2">
    <citation type="submission" date="2004-02" db="EMBL/GenBank/DDBJ databases">
        <authorList>
            <consortium name="Genoscope"/>
            <consortium name="Whitehead Institute Centre for Genome Research"/>
        </authorList>
    </citation>
    <scope>NUCLEOTIDE SEQUENCE</scope>
</reference>
<dbReference type="Pfam" id="PF03104">
    <property type="entry name" value="DNA_pol_B_exo1"/>
    <property type="match status" value="1"/>
</dbReference>
<feature type="domain" description="DNA-directed DNA polymerase family B exonuclease" evidence="1">
    <location>
        <begin position="2"/>
        <end position="79"/>
    </location>
</feature>
<name>Q4RDP1_TETNG</name>
<dbReference type="OrthoDB" id="2414538at2759"/>
<dbReference type="KEGG" id="tng:GSTEN00037149G001"/>